<evidence type="ECO:0000256" key="2">
    <source>
        <dbReference type="ARBA" id="ARBA00008668"/>
    </source>
</evidence>
<reference evidence="8 9" key="1">
    <citation type="journal article" date="2006" name="Science">
        <title>The genome of black cottonwood, Populus trichocarpa (Torr. &amp; Gray).</title>
        <authorList>
            <person name="Tuskan G.A."/>
            <person name="Difazio S."/>
            <person name="Jansson S."/>
            <person name="Bohlmann J."/>
            <person name="Grigoriev I."/>
            <person name="Hellsten U."/>
            <person name="Putnam N."/>
            <person name="Ralph S."/>
            <person name="Rombauts S."/>
            <person name="Salamov A."/>
            <person name="Schein J."/>
            <person name="Sterck L."/>
            <person name="Aerts A."/>
            <person name="Bhalerao R.R."/>
            <person name="Bhalerao R.P."/>
            <person name="Blaudez D."/>
            <person name="Boerjan W."/>
            <person name="Brun A."/>
            <person name="Brunner A."/>
            <person name="Busov V."/>
            <person name="Campbell M."/>
            <person name="Carlson J."/>
            <person name="Chalot M."/>
            <person name="Chapman J."/>
            <person name="Chen G.L."/>
            <person name="Cooper D."/>
            <person name="Coutinho P.M."/>
            <person name="Couturier J."/>
            <person name="Covert S."/>
            <person name="Cronk Q."/>
            <person name="Cunningham R."/>
            <person name="Davis J."/>
            <person name="Degroeve S."/>
            <person name="Dejardin A."/>
            <person name="Depamphilis C."/>
            <person name="Detter J."/>
            <person name="Dirks B."/>
            <person name="Dubchak I."/>
            <person name="Duplessis S."/>
            <person name="Ehlting J."/>
            <person name="Ellis B."/>
            <person name="Gendler K."/>
            <person name="Goodstein D."/>
            <person name="Gribskov M."/>
            <person name="Grimwood J."/>
            <person name="Groover A."/>
            <person name="Gunter L."/>
            <person name="Hamberger B."/>
            <person name="Heinze B."/>
            <person name="Helariutta Y."/>
            <person name="Henrissat B."/>
            <person name="Holligan D."/>
            <person name="Holt R."/>
            <person name="Huang W."/>
            <person name="Islam-Faridi N."/>
            <person name="Jones S."/>
            <person name="Jones-Rhoades M."/>
            <person name="Jorgensen R."/>
            <person name="Joshi C."/>
            <person name="Kangasjarvi J."/>
            <person name="Karlsson J."/>
            <person name="Kelleher C."/>
            <person name="Kirkpatrick R."/>
            <person name="Kirst M."/>
            <person name="Kohler A."/>
            <person name="Kalluri U."/>
            <person name="Larimer F."/>
            <person name="Leebens-Mack J."/>
            <person name="Leple J.C."/>
            <person name="Locascio P."/>
            <person name="Lou Y."/>
            <person name="Lucas S."/>
            <person name="Martin F."/>
            <person name="Montanini B."/>
            <person name="Napoli C."/>
            <person name="Nelson D.R."/>
            <person name="Nelson C."/>
            <person name="Nieminen K."/>
            <person name="Nilsson O."/>
            <person name="Pereda V."/>
            <person name="Peter G."/>
            <person name="Philippe R."/>
            <person name="Pilate G."/>
            <person name="Poliakov A."/>
            <person name="Razumovskaya J."/>
            <person name="Richardson P."/>
            <person name="Rinaldi C."/>
            <person name="Ritland K."/>
            <person name="Rouze P."/>
            <person name="Ryaboy D."/>
            <person name="Schmutz J."/>
            <person name="Schrader J."/>
            <person name="Segerman B."/>
            <person name="Shin H."/>
            <person name="Siddiqui A."/>
            <person name="Sterky F."/>
            <person name="Terry A."/>
            <person name="Tsai C.J."/>
            <person name="Uberbacher E."/>
            <person name="Unneberg P."/>
            <person name="Vahala J."/>
            <person name="Wall K."/>
            <person name="Wessler S."/>
            <person name="Yang G."/>
            <person name="Yin T."/>
            <person name="Douglas C."/>
            <person name="Marra M."/>
            <person name="Sandberg G."/>
            <person name="Van de Peer Y."/>
            <person name="Rokhsar D."/>
        </authorList>
    </citation>
    <scope>NUCLEOTIDE SEQUENCE [LARGE SCALE GENOMIC DNA]</scope>
    <source>
        <strain evidence="9">cv. Nisqually</strain>
    </source>
</reference>
<dbReference type="Pfam" id="PF00657">
    <property type="entry name" value="Lipase_GDSL"/>
    <property type="match status" value="1"/>
</dbReference>
<accession>A0A2K1Z9G9</accession>
<comment type="subcellular location">
    <subcellularLocation>
        <location evidence="1">Secreted</location>
    </subcellularLocation>
</comment>
<evidence type="ECO:0000256" key="1">
    <source>
        <dbReference type="ARBA" id="ARBA00004613"/>
    </source>
</evidence>
<keyword evidence="6" id="KW-0442">Lipid degradation</keyword>
<dbReference type="Proteomes" id="UP000006729">
    <property type="component" value="Chromosome 8"/>
</dbReference>
<protein>
    <recommendedName>
        <fullName evidence="10">GDSL-motif lipase/hydrolase family protein</fullName>
    </recommendedName>
</protein>
<dbReference type="PANTHER" id="PTHR45650:SF3">
    <property type="entry name" value="OS01G0748500 PROTEIN"/>
    <property type="match status" value="1"/>
</dbReference>
<evidence type="ECO:0000256" key="4">
    <source>
        <dbReference type="ARBA" id="ARBA00022729"/>
    </source>
</evidence>
<proteinExistence type="inferred from homology"/>
<comment type="similarity">
    <text evidence="2">Belongs to the 'GDSL' lipolytic enzyme family.</text>
</comment>
<dbReference type="GO" id="GO:0016788">
    <property type="term" value="F:hydrolase activity, acting on ester bonds"/>
    <property type="evidence" value="ECO:0007669"/>
    <property type="project" value="InterPro"/>
</dbReference>
<evidence type="ECO:0000313" key="8">
    <source>
        <dbReference type="EMBL" id="PNT21932.1"/>
    </source>
</evidence>
<dbReference type="InParanoid" id="A0A2K1Z9G9"/>
<keyword evidence="5" id="KW-0378">Hydrolase</keyword>
<dbReference type="STRING" id="3694.A0A2K1Z9G9"/>
<organism evidence="8 9">
    <name type="scientific">Populus trichocarpa</name>
    <name type="common">Western balsam poplar</name>
    <name type="synonym">Populus balsamifera subsp. trichocarpa</name>
    <dbReference type="NCBI Taxonomy" id="3694"/>
    <lineage>
        <taxon>Eukaryota</taxon>
        <taxon>Viridiplantae</taxon>
        <taxon>Streptophyta</taxon>
        <taxon>Embryophyta</taxon>
        <taxon>Tracheophyta</taxon>
        <taxon>Spermatophyta</taxon>
        <taxon>Magnoliopsida</taxon>
        <taxon>eudicotyledons</taxon>
        <taxon>Gunneridae</taxon>
        <taxon>Pentapetalae</taxon>
        <taxon>rosids</taxon>
        <taxon>fabids</taxon>
        <taxon>Malpighiales</taxon>
        <taxon>Salicaceae</taxon>
        <taxon>Saliceae</taxon>
        <taxon>Populus</taxon>
    </lineage>
</organism>
<dbReference type="PANTHER" id="PTHR45650">
    <property type="entry name" value="GDSL-LIKE LIPASE/ACYLHYDROLASE-RELATED"/>
    <property type="match status" value="1"/>
</dbReference>
<evidence type="ECO:0000256" key="5">
    <source>
        <dbReference type="ARBA" id="ARBA00022801"/>
    </source>
</evidence>
<evidence type="ECO:0000313" key="9">
    <source>
        <dbReference type="Proteomes" id="UP000006729"/>
    </source>
</evidence>
<evidence type="ECO:0000256" key="3">
    <source>
        <dbReference type="ARBA" id="ARBA00022525"/>
    </source>
</evidence>
<dbReference type="InterPro" id="IPR051238">
    <property type="entry name" value="GDSL_esterase/lipase"/>
</dbReference>
<dbReference type="InterPro" id="IPR001087">
    <property type="entry name" value="GDSL"/>
</dbReference>
<dbReference type="InterPro" id="IPR036514">
    <property type="entry name" value="SGNH_hydro_sf"/>
</dbReference>
<gene>
    <name evidence="8" type="ORF">POPTR_008G004900</name>
</gene>
<dbReference type="GO" id="GO:0005576">
    <property type="term" value="C:extracellular region"/>
    <property type="evidence" value="ECO:0007669"/>
    <property type="project" value="UniProtKB-SubCell"/>
</dbReference>
<keyword evidence="3" id="KW-0964">Secreted</keyword>
<dbReference type="EMBL" id="CM009297">
    <property type="protein sequence ID" value="PNT21932.1"/>
    <property type="molecule type" value="Genomic_DNA"/>
</dbReference>
<evidence type="ECO:0000256" key="6">
    <source>
        <dbReference type="ARBA" id="ARBA00022963"/>
    </source>
</evidence>
<evidence type="ECO:0000256" key="7">
    <source>
        <dbReference type="ARBA" id="ARBA00023098"/>
    </source>
</evidence>
<dbReference type="AlphaFoldDB" id="A0A2K1Z9G9"/>
<dbReference type="GO" id="GO:0016042">
    <property type="term" value="P:lipid catabolic process"/>
    <property type="evidence" value="ECO:0007669"/>
    <property type="project" value="UniProtKB-KW"/>
</dbReference>
<keyword evidence="7" id="KW-0443">Lipid metabolism</keyword>
<evidence type="ECO:0008006" key="10">
    <source>
        <dbReference type="Google" id="ProtNLM"/>
    </source>
</evidence>
<dbReference type="Gene3D" id="3.40.50.1110">
    <property type="entry name" value="SGNH hydrolase"/>
    <property type="match status" value="1"/>
</dbReference>
<sequence>MASSKVLNSFPKKNNNLVGVNYASAASGIRNETGQNLGERISMDGQLQHHQITVSRIHEIIRDKNLATECLSKCLYSVGMGTNDYINNYFRPQFYPSSRLYTPEQHAIALNQELSQQLTVTLYDYGARKVTTLFGIPPIGCAPAILAAAGTNGSSSSSSSCVDRVNNAVQLFNTGLRSLVDGLNNNLTGASFIYVNTYQVYSTSSSALCIPSSNPCDDRSEYTWWDAIHPSEASNIITATGSYNSQSPFDTYPMDIRRLTRLRVHLYMISRRRHTCSRDGPLRQQKHFQDESFEGFREIIHASSSIFR</sequence>
<keyword evidence="9" id="KW-1185">Reference proteome</keyword>
<keyword evidence="4" id="KW-0732">Signal</keyword>
<name>A0A2K1Z9G9_POPTR</name>